<dbReference type="PRINTS" id="PR00080">
    <property type="entry name" value="SDRFAMILY"/>
</dbReference>
<organism evidence="5 6">
    <name type="scientific">Sinomonas halotolerans</name>
    <dbReference type="NCBI Taxonomy" id="1644133"/>
    <lineage>
        <taxon>Bacteria</taxon>
        <taxon>Bacillati</taxon>
        <taxon>Actinomycetota</taxon>
        <taxon>Actinomycetes</taxon>
        <taxon>Micrococcales</taxon>
        <taxon>Micrococcaceae</taxon>
        <taxon>Sinomonas</taxon>
    </lineage>
</organism>
<reference evidence="5 6" key="1">
    <citation type="submission" date="2024-05" db="EMBL/GenBank/DDBJ databases">
        <title>Sinomonas sp. nov., isolated from a waste landfill.</title>
        <authorList>
            <person name="Zhao Y."/>
        </authorList>
    </citation>
    <scope>NUCLEOTIDE SEQUENCE [LARGE SCALE GENOMIC DNA]</scope>
    <source>
        <strain evidence="5 6">CCTCC AB2014300</strain>
    </source>
</reference>
<feature type="domain" description="Ketoreductase" evidence="4">
    <location>
        <begin position="10"/>
        <end position="197"/>
    </location>
</feature>
<proteinExistence type="inferred from homology"/>
<name>A0ABU9X2U6_9MICC</name>
<comment type="similarity">
    <text evidence="1 3">Belongs to the short-chain dehydrogenases/reductases (SDR) family.</text>
</comment>
<evidence type="ECO:0000313" key="6">
    <source>
        <dbReference type="Proteomes" id="UP001422074"/>
    </source>
</evidence>
<dbReference type="CDD" id="cd05339">
    <property type="entry name" value="17beta-HSDXI-like_SDR_c"/>
    <property type="match status" value="1"/>
</dbReference>
<keyword evidence="6" id="KW-1185">Reference proteome</keyword>
<dbReference type="SUPFAM" id="SSF51735">
    <property type="entry name" value="NAD(P)-binding Rossmann-fold domains"/>
    <property type="match status" value="1"/>
</dbReference>
<dbReference type="RefSeq" id="WP_345886344.1">
    <property type="nucleotide sequence ID" value="NZ_JBDFRB010000018.1"/>
</dbReference>
<evidence type="ECO:0000256" key="2">
    <source>
        <dbReference type="ARBA" id="ARBA00023002"/>
    </source>
</evidence>
<dbReference type="PROSITE" id="PS00061">
    <property type="entry name" value="ADH_SHORT"/>
    <property type="match status" value="1"/>
</dbReference>
<dbReference type="SMART" id="SM00822">
    <property type="entry name" value="PKS_KR"/>
    <property type="match status" value="1"/>
</dbReference>
<comment type="caution">
    <text evidence="5">The sequence shown here is derived from an EMBL/GenBank/DDBJ whole genome shotgun (WGS) entry which is preliminary data.</text>
</comment>
<dbReference type="EMBL" id="JBDFRB010000018">
    <property type="protein sequence ID" value="MEN2745786.1"/>
    <property type="molecule type" value="Genomic_DNA"/>
</dbReference>
<dbReference type="InterPro" id="IPR002347">
    <property type="entry name" value="SDR_fam"/>
</dbReference>
<dbReference type="Pfam" id="PF00106">
    <property type="entry name" value="adh_short"/>
    <property type="match status" value="1"/>
</dbReference>
<evidence type="ECO:0000256" key="3">
    <source>
        <dbReference type="RuleBase" id="RU000363"/>
    </source>
</evidence>
<gene>
    <name evidence="5" type="ORF">ABCQ75_14755</name>
</gene>
<evidence type="ECO:0000313" key="5">
    <source>
        <dbReference type="EMBL" id="MEN2745786.1"/>
    </source>
</evidence>
<dbReference type="Proteomes" id="UP001422074">
    <property type="component" value="Unassembled WGS sequence"/>
</dbReference>
<dbReference type="PANTHER" id="PTHR24322">
    <property type="entry name" value="PKSB"/>
    <property type="match status" value="1"/>
</dbReference>
<dbReference type="InterPro" id="IPR020904">
    <property type="entry name" value="Sc_DH/Rdtase_CS"/>
</dbReference>
<sequence length="272" mass="28898">MYRGTRMAGARILITGGASGIGRLMALEAGRRGAEVVVWDLAHDGGASVAAEVVATGGLAIARRVDVTDPAQVAEAARHTGEVDVVVNNAGVVTGKRLLDASEDALRRTLEVNTLALYWVTRALLPGMVERGRGTVATIASAAGLIGVANQTDYSASKFAALGFMESLRAELRADGHGAGTLVVCPYYINTGMFEGVQTRFPLLLPILEEREVALKVIDGIESGREQIILPPFARLVPLLRVLPTRAFDRVADFFGINRTMDGFVGRRQDAG</sequence>
<protein>
    <submittedName>
        <fullName evidence="5">SDR family oxidoreductase</fullName>
    </submittedName>
</protein>
<dbReference type="Gene3D" id="3.40.50.720">
    <property type="entry name" value="NAD(P)-binding Rossmann-like Domain"/>
    <property type="match status" value="1"/>
</dbReference>
<dbReference type="PRINTS" id="PR00081">
    <property type="entry name" value="GDHRDH"/>
</dbReference>
<evidence type="ECO:0000259" key="4">
    <source>
        <dbReference type="SMART" id="SM00822"/>
    </source>
</evidence>
<keyword evidence="2" id="KW-0560">Oxidoreductase</keyword>
<dbReference type="InterPro" id="IPR036291">
    <property type="entry name" value="NAD(P)-bd_dom_sf"/>
</dbReference>
<accession>A0ABU9X2U6</accession>
<dbReference type="PANTHER" id="PTHR24322:SF736">
    <property type="entry name" value="RETINOL DEHYDROGENASE 10"/>
    <property type="match status" value="1"/>
</dbReference>
<dbReference type="InterPro" id="IPR057326">
    <property type="entry name" value="KR_dom"/>
</dbReference>
<evidence type="ECO:0000256" key="1">
    <source>
        <dbReference type="ARBA" id="ARBA00006484"/>
    </source>
</evidence>